<dbReference type="InterPro" id="IPR036748">
    <property type="entry name" value="MTH938-like_sf"/>
</dbReference>
<evidence type="ECO:0000313" key="2">
    <source>
        <dbReference type="Proteomes" id="UP001055093"/>
    </source>
</evidence>
<keyword evidence="2" id="KW-1185">Reference proteome</keyword>
<dbReference type="PANTHER" id="PTHR21192">
    <property type="entry name" value="NUCLEAR PROTEIN E3-3"/>
    <property type="match status" value="1"/>
</dbReference>
<dbReference type="Proteomes" id="UP001055093">
    <property type="component" value="Unassembled WGS sequence"/>
</dbReference>
<dbReference type="Gene3D" id="3.40.1230.10">
    <property type="entry name" value="MTH938-like"/>
    <property type="match status" value="1"/>
</dbReference>
<organism evidence="1 2">
    <name type="scientific">Methylorubrum suomiense</name>
    <dbReference type="NCBI Taxonomy" id="144191"/>
    <lineage>
        <taxon>Bacteria</taxon>
        <taxon>Pseudomonadati</taxon>
        <taxon>Pseudomonadota</taxon>
        <taxon>Alphaproteobacteria</taxon>
        <taxon>Hyphomicrobiales</taxon>
        <taxon>Methylobacteriaceae</taxon>
        <taxon>Methylorubrum</taxon>
    </lineage>
</organism>
<proteinExistence type="predicted"/>
<dbReference type="Pfam" id="PF04430">
    <property type="entry name" value="DUF498"/>
    <property type="match status" value="1"/>
</dbReference>
<reference evidence="1" key="1">
    <citation type="journal article" date="2021" name="Front. Microbiol.">
        <title>Comprehensive Comparative Genomics and Phenotyping of Methylobacterium Species.</title>
        <authorList>
            <person name="Alessa O."/>
            <person name="Ogura Y."/>
            <person name="Fujitani Y."/>
            <person name="Takami H."/>
            <person name="Hayashi T."/>
            <person name="Sahin N."/>
            <person name="Tani A."/>
        </authorList>
    </citation>
    <scope>NUCLEOTIDE SEQUENCE</scope>
    <source>
        <strain evidence="1">DSM 14458</strain>
    </source>
</reference>
<dbReference type="EMBL" id="BPRE01000003">
    <property type="protein sequence ID" value="GJE74711.1"/>
    <property type="molecule type" value="Genomic_DNA"/>
</dbReference>
<dbReference type="SUPFAM" id="SSF64076">
    <property type="entry name" value="MTH938-like"/>
    <property type="match status" value="1"/>
</dbReference>
<dbReference type="PANTHER" id="PTHR21192:SF2">
    <property type="entry name" value="NADH DEHYDROGENASE [UBIQUINONE] 1 ALPHA SUBCOMPLEX ASSEMBLY FACTOR 3"/>
    <property type="match status" value="1"/>
</dbReference>
<reference evidence="1" key="2">
    <citation type="submission" date="2021-08" db="EMBL/GenBank/DDBJ databases">
        <authorList>
            <person name="Tani A."/>
            <person name="Ola A."/>
            <person name="Ogura Y."/>
            <person name="Katsura K."/>
            <person name="Hayashi T."/>
        </authorList>
    </citation>
    <scope>NUCLEOTIDE SEQUENCE</scope>
    <source>
        <strain evidence="1">DSM 14458</strain>
    </source>
</reference>
<dbReference type="InterPro" id="IPR007523">
    <property type="entry name" value="NDUFAF3/AAMDC"/>
</dbReference>
<sequence length="128" mass="13177">MSGADRPGGFLPGRHGIDAYGNGGFRFGDMSHRGSILLLPSGVHAWGVERADAIDAASLAPVLAEREGIELLLVGTGADIVFLPDALRQRLKAAGIGLDAMQTGAAARTYNILAAENRKVAAALIAVS</sequence>
<name>A0ABQ4UR08_9HYPH</name>
<dbReference type="CDD" id="cd00248">
    <property type="entry name" value="Mth938-like"/>
    <property type="match status" value="1"/>
</dbReference>
<evidence type="ECO:0008006" key="3">
    <source>
        <dbReference type="Google" id="ProtNLM"/>
    </source>
</evidence>
<comment type="caution">
    <text evidence="1">The sequence shown here is derived from an EMBL/GenBank/DDBJ whole genome shotgun (WGS) entry which is preliminary data.</text>
</comment>
<protein>
    <recommendedName>
        <fullName evidence="3">Mth938-like domain-containing protein</fullName>
    </recommendedName>
</protein>
<accession>A0ABQ4UR08</accession>
<gene>
    <name evidence="1" type="ORF">BGCPKDLD_1284</name>
</gene>
<dbReference type="RefSeq" id="WP_137831029.1">
    <property type="nucleotide sequence ID" value="NZ_BPRE01000003.1"/>
</dbReference>
<evidence type="ECO:0000313" key="1">
    <source>
        <dbReference type="EMBL" id="GJE74711.1"/>
    </source>
</evidence>